<reference evidence="1 2" key="1">
    <citation type="submission" date="2024-06" db="EMBL/GenBank/DDBJ databases">
        <title>The Natural Products Discovery Center: Release of the First 8490 Sequenced Strains for Exploring Actinobacteria Biosynthetic Diversity.</title>
        <authorList>
            <person name="Kalkreuter E."/>
            <person name="Kautsar S.A."/>
            <person name="Yang D."/>
            <person name="Bader C.D."/>
            <person name="Teijaro C.N."/>
            <person name="Fluegel L."/>
            <person name="Davis C.M."/>
            <person name="Simpson J.R."/>
            <person name="Lauterbach L."/>
            <person name="Steele A.D."/>
            <person name="Gui C."/>
            <person name="Meng S."/>
            <person name="Li G."/>
            <person name="Viehrig K."/>
            <person name="Ye F."/>
            <person name="Su P."/>
            <person name="Kiefer A.F."/>
            <person name="Nichols A."/>
            <person name="Cepeda A.J."/>
            <person name="Yan W."/>
            <person name="Fan B."/>
            <person name="Jiang Y."/>
            <person name="Adhikari A."/>
            <person name="Zheng C.-J."/>
            <person name="Schuster L."/>
            <person name="Cowan T.M."/>
            <person name="Smanski M.J."/>
            <person name="Chevrette M.G."/>
            <person name="De Carvalho L.P.S."/>
            <person name="Shen B."/>
        </authorList>
    </citation>
    <scope>NUCLEOTIDE SEQUENCE [LARGE SCALE GENOMIC DNA]</scope>
    <source>
        <strain evidence="1 2">NPDC001694</strain>
    </source>
</reference>
<dbReference type="EMBL" id="JBEOZM010000014">
    <property type="protein sequence ID" value="MER6271097.1"/>
    <property type="molecule type" value="Genomic_DNA"/>
</dbReference>
<gene>
    <name evidence="1" type="ORF">ABT211_27945</name>
</gene>
<evidence type="ECO:0000313" key="1">
    <source>
        <dbReference type="EMBL" id="MER6271097.1"/>
    </source>
</evidence>
<evidence type="ECO:0000313" key="2">
    <source>
        <dbReference type="Proteomes" id="UP001490365"/>
    </source>
</evidence>
<name>A0ABV1TM68_9ACTN</name>
<sequence>MRNANLHGHKYAIDSVVAATALGYAGPRIIVTSDVDDMNRLCGMTVRTVAV</sequence>
<proteinExistence type="predicted"/>
<evidence type="ECO:0008006" key="3">
    <source>
        <dbReference type="Google" id="ProtNLM"/>
    </source>
</evidence>
<keyword evidence="2" id="KW-1185">Reference proteome</keyword>
<comment type="caution">
    <text evidence="1">The sequence shown here is derived from an EMBL/GenBank/DDBJ whole genome shotgun (WGS) entry which is preliminary data.</text>
</comment>
<dbReference type="Proteomes" id="UP001490365">
    <property type="component" value="Unassembled WGS sequence"/>
</dbReference>
<accession>A0ABV1TM68</accession>
<dbReference type="RefSeq" id="WP_351959504.1">
    <property type="nucleotide sequence ID" value="NZ_JBEOZM010000014.1"/>
</dbReference>
<organism evidence="1 2">
    <name type="scientific">Streptomyces sp. 900105755</name>
    <dbReference type="NCBI Taxonomy" id="3154389"/>
    <lineage>
        <taxon>Bacteria</taxon>
        <taxon>Bacillati</taxon>
        <taxon>Actinomycetota</taxon>
        <taxon>Actinomycetes</taxon>
        <taxon>Kitasatosporales</taxon>
        <taxon>Streptomycetaceae</taxon>
        <taxon>Streptomyces</taxon>
    </lineage>
</organism>
<protein>
    <recommendedName>
        <fullName evidence="3">PIN domain-containing protein</fullName>
    </recommendedName>
</protein>